<evidence type="ECO:0000259" key="4">
    <source>
        <dbReference type="PROSITE" id="PS51371"/>
    </source>
</evidence>
<keyword evidence="2 3" id="KW-0129">CBS domain</keyword>
<gene>
    <name evidence="5" type="ORF">OZSIB_1979</name>
</gene>
<dbReference type="InterPro" id="IPR046342">
    <property type="entry name" value="CBS_dom_sf"/>
</dbReference>
<dbReference type="InterPro" id="IPR000644">
    <property type="entry name" value="CBS_dom"/>
</dbReference>
<keyword evidence="5" id="KW-0808">Transferase</keyword>
<dbReference type="InterPro" id="IPR051257">
    <property type="entry name" value="Diverse_CBS-Domain"/>
</dbReference>
<dbReference type="InterPro" id="IPR015867">
    <property type="entry name" value="N-reg_PII/ATP_PRibTrfase_C"/>
</dbReference>
<dbReference type="Gene3D" id="3.10.580.10">
    <property type="entry name" value="CBS-domain"/>
    <property type="match status" value="2"/>
</dbReference>
<comment type="caution">
    <text evidence="5">The sequence shown here is derived from an EMBL/GenBank/DDBJ whole genome shotgun (WGS) entry which is preliminary data.</text>
</comment>
<evidence type="ECO:0000256" key="2">
    <source>
        <dbReference type="ARBA" id="ARBA00023122"/>
    </source>
</evidence>
<evidence type="ECO:0000256" key="3">
    <source>
        <dbReference type="PROSITE-ProRule" id="PRU00703"/>
    </source>
</evidence>
<feature type="domain" description="CBS" evidence="4">
    <location>
        <begin position="122"/>
        <end position="178"/>
    </location>
</feature>
<feature type="domain" description="CBS" evidence="4">
    <location>
        <begin position="372"/>
        <end position="428"/>
    </location>
</feature>
<dbReference type="Proteomes" id="UP000252355">
    <property type="component" value="Unassembled WGS sequence"/>
</dbReference>
<dbReference type="InterPro" id="IPR011322">
    <property type="entry name" value="N-reg_PII-like_a/b"/>
</dbReference>
<dbReference type="SUPFAM" id="SSF54913">
    <property type="entry name" value="GlnB-like"/>
    <property type="match status" value="1"/>
</dbReference>
<dbReference type="SMART" id="SM00116">
    <property type="entry name" value="CBS"/>
    <property type="match status" value="4"/>
</dbReference>
<protein>
    <submittedName>
        <fullName evidence="5">Histidine kinase</fullName>
    </submittedName>
</protein>
<dbReference type="Pfam" id="PF02641">
    <property type="entry name" value="DUF190"/>
    <property type="match status" value="1"/>
</dbReference>
<feature type="domain" description="CBS" evidence="4">
    <location>
        <begin position="205"/>
        <end position="261"/>
    </location>
</feature>
<name>A0A367ZKP2_9BACT</name>
<evidence type="ECO:0000313" key="6">
    <source>
        <dbReference type="Proteomes" id="UP000252355"/>
    </source>
</evidence>
<keyword evidence="5" id="KW-0418">Kinase</keyword>
<dbReference type="CDD" id="cd04586">
    <property type="entry name" value="CBS_pair_BON_assoc"/>
    <property type="match status" value="1"/>
</dbReference>
<comment type="similarity">
    <text evidence="1">Belongs to the UPF0166 family.</text>
</comment>
<evidence type="ECO:0000313" key="5">
    <source>
        <dbReference type="EMBL" id="RCK77941.1"/>
    </source>
</evidence>
<dbReference type="EMBL" id="QOQW01000030">
    <property type="protein sequence ID" value="RCK77941.1"/>
    <property type="molecule type" value="Genomic_DNA"/>
</dbReference>
<dbReference type="AlphaFoldDB" id="A0A367ZKP2"/>
<dbReference type="Gene3D" id="3.30.70.120">
    <property type="match status" value="1"/>
</dbReference>
<proteinExistence type="inferred from homology"/>
<dbReference type="InterPro" id="IPR003793">
    <property type="entry name" value="UPF0166"/>
</dbReference>
<evidence type="ECO:0000256" key="1">
    <source>
        <dbReference type="ARBA" id="ARBA00010554"/>
    </source>
</evidence>
<dbReference type="PROSITE" id="PS51371">
    <property type="entry name" value="CBS"/>
    <property type="match status" value="4"/>
</dbReference>
<dbReference type="PANTHER" id="PTHR43080">
    <property type="entry name" value="CBS DOMAIN-CONTAINING PROTEIN CBSX3, MITOCHONDRIAL"/>
    <property type="match status" value="1"/>
</dbReference>
<feature type="domain" description="CBS" evidence="4">
    <location>
        <begin position="282"/>
        <end position="338"/>
    </location>
</feature>
<sequence length="428" mass="47168">MLAYSLIRIYTSERARFDGKPLWEGIIQFVAELKIAARCFVSKGLAGCFENGEVALPTIEVLAYDFPLRIDVLLPTSELPLVLPELEEIVTDGLITVDPVNVVAHKSSMTILPMHLRVRSVMTADPTVVAPETPLAEAVRLLLARGFNGLPVVDARRRPVGILTQGDLMTRGGVPLRLGLLSEFASDQQSEALARLAGRTVAEIMTSPVMTVAADQPLSEAVKMMLDRGLKRLPVVGTSGEIVGMLARSDVFRAISRESPDWDQLHQSCLTVSNLTRVRDVMDRDLETIAPDTPVAEVLRSLSLRGRQRAAVVDREGRLLGLLTDKDLLSAFSDHKPGVWAWLVAKLPFFDIGRQYRDLLERARQTCAADFMRKDLVTVHEDAPIDEAIRLMTRHHLKRLPVVDSQGIFRGLIGRDALLRANLAKGAG</sequence>
<dbReference type="GO" id="GO:0016301">
    <property type="term" value="F:kinase activity"/>
    <property type="evidence" value="ECO:0007669"/>
    <property type="project" value="UniProtKB-KW"/>
</dbReference>
<reference evidence="5 6" key="1">
    <citation type="submission" date="2018-05" db="EMBL/GenBank/DDBJ databases">
        <title>A metagenomic window into the 2 km-deep terrestrial subsurface aquifer revealed taxonomically and functionally diverse microbial community comprising novel uncultured bacterial lineages.</title>
        <authorList>
            <person name="Kadnikov V.V."/>
            <person name="Mardanov A.V."/>
            <person name="Beletsky A.V."/>
            <person name="Banks D."/>
            <person name="Pimenov N.V."/>
            <person name="Frank Y.A."/>
            <person name="Karnachuk O.V."/>
            <person name="Ravin N.V."/>
        </authorList>
    </citation>
    <scope>NUCLEOTIDE SEQUENCE [LARGE SCALE GENOMIC DNA]</scope>
    <source>
        <strain evidence="5">BY5</strain>
    </source>
</reference>
<organism evidence="5 6">
    <name type="scientific">Candidatus Ozemobacter sibiricus</name>
    <dbReference type="NCBI Taxonomy" id="2268124"/>
    <lineage>
        <taxon>Bacteria</taxon>
        <taxon>Candidatus Ozemobacteria</taxon>
        <taxon>Candidatus Ozemobacterales</taxon>
        <taxon>Candidatus Ozemobacteraceae</taxon>
        <taxon>Candidatus Ozemobacter</taxon>
    </lineage>
</organism>
<dbReference type="PANTHER" id="PTHR43080:SF26">
    <property type="entry name" value="REGULATORY PROTEIN"/>
    <property type="match status" value="1"/>
</dbReference>
<dbReference type="Pfam" id="PF00571">
    <property type="entry name" value="CBS"/>
    <property type="match status" value="4"/>
</dbReference>
<accession>A0A367ZKP2</accession>
<dbReference type="SUPFAM" id="SSF54631">
    <property type="entry name" value="CBS-domain pair"/>
    <property type="match status" value="2"/>
</dbReference>